<accession>A0A645AMR6</accession>
<organism evidence="3">
    <name type="scientific">bioreactor metagenome</name>
    <dbReference type="NCBI Taxonomy" id="1076179"/>
    <lineage>
        <taxon>unclassified sequences</taxon>
        <taxon>metagenomes</taxon>
        <taxon>ecological metagenomes</taxon>
    </lineage>
</organism>
<feature type="transmembrane region" description="Helical" evidence="2">
    <location>
        <begin position="231"/>
        <end position="251"/>
    </location>
</feature>
<dbReference type="EMBL" id="VSSQ01014839">
    <property type="protein sequence ID" value="MPM54515.1"/>
    <property type="molecule type" value="Genomic_DNA"/>
</dbReference>
<evidence type="ECO:0000256" key="2">
    <source>
        <dbReference type="SAM" id="Phobius"/>
    </source>
</evidence>
<feature type="transmembrane region" description="Helical" evidence="2">
    <location>
        <begin position="127"/>
        <end position="145"/>
    </location>
</feature>
<evidence type="ECO:0000313" key="3">
    <source>
        <dbReference type="EMBL" id="MPM54515.1"/>
    </source>
</evidence>
<dbReference type="InterPro" id="IPR022134">
    <property type="entry name" value="DUF3667"/>
</dbReference>
<sequence length="350" mass="40024">MAELDSNYIENSDSVNNSNTIDTSNPIDNSKTIEDSSTSETINNSNDGDVHVCQNCETKFVGNFCPNCGQSKVDIHRPFSVLLIDLLGNVYAFDTRVLKTLKSLFLRPGEMANDYVHGRRVRYMPPFRLYVFISFIFFLLLSIYTQRNIDKNKDTVLDINNKEFLAVAKDDKDSTIATSVKYVDGKIVTSVKDATGKAKVDTSSINNPKDLKKVKDIANDPGAFVNKYLSYFSWSLFILMPVYALLLWGLFRKGQRYYLAHFIFSICQHTFAFIIFIVLLTINLIFPEKSTVYEAWLLVGIPLYSIIGSKKLYKNGWIKTLLKLFFTWFVYMFIIIFAIAIVAYILVLNM</sequence>
<gene>
    <name evidence="3" type="ORF">SDC9_101293</name>
</gene>
<dbReference type="AlphaFoldDB" id="A0A645AMR6"/>
<keyword evidence="2" id="KW-1133">Transmembrane helix</keyword>
<protein>
    <recommendedName>
        <fullName evidence="4">DUF3667 domain-containing protein</fullName>
    </recommendedName>
</protein>
<feature type="compositionally biased region" description="Polar residues" evidence="1">
    <location>
        <begin position="8"/>
        <end position="44"/>
    </location>
</feature>
<reference evidence="3" key="1">
    <citation type="submission" date="2019-08" db="EMBL/GenBank/DDBJ databases">
        <authorList>
            <person name="Kucharzyk K."/>
            <person name="Murdoch R.W."/>
            <person name="Higgins S."/>
            <person name="Loffler F."/>
        </authorList>
    </citation>
    <scope>NUCLEOTIDE SEQUENCE</scope>
</reference>
<dbReference type="Pfam" id="PF12412">
    <property type="entry name" value="DUF3667"/>
    <property type="match status" value="1"/>
</dbReference>
<comment type="caution">
    <text evidence="3">The sequence shown here is derived from an EMBL/GenBank/DDBJ whole genome shotgun (WGS) entry which is preliminary data.</text>
</comment>
<feature type="transmembrane region" description="Helical" evidence="2">
    <location>
        <begin position="292"/>
        <end position="313"/>
    </location>
</feature>
<name>A0A645AMR6_9ZZZZ</name>
<evidence type="ECO:0000256" key="1">
    <source>
        <dbReference type="SAM" id="MobiDB-lite"/>
    </source>
</evidence>
<keyword evidence="2" id="KW-0812">Transmembrane</keyword>
<proteinExistence type="predicted"/>
<keyword evidence="2" id="KW-0472">Membrane</keyword>
<evidence type="ECO:0008006" key="4">
    <source>
        <dbReference type="Google" id="ProtNLM"/>
    </source>
</evidence>
<feature type="transmembrane region" description="Helical" evidence="2">
    <location>
        <begin position="258"/>
        <end position="286"/>
    </location>
</feature>
<feature type="transmembrane region" description="Helical" evidence="2">
    <location>
        <begin position="325"/>
        <end position="347"/>
    </location>
</feature>
<feature type="region of interest" description="Disordered" evidence="1">
    <location>
        <begin position="1"/>
        <end position="44"/>
    </location>
</feature>